<dbReference type="EMBL" id="DS475653">
    <property type="protein sequence ID" value="EDO26520.1"/>
    <property type="molecule type" value="Genomic_DNA"/>
</dbReference>
<evidence type="ECO:0000313" key="2">
    <source>
        <dbReference type="EMBL" id="EDO26520.1"/>
    </source>
</evidence>
<keyword evidence="3" id="KW-1185">Reference proteome</keyword>
<dbReference type="InterPro" id="IPR019607">
    <property type="entry name" value="Putative_zinc-finger_domain"/>
</dbReference>
<evidence type="ECO:0000313" key="3">
    <source>
        <dbReference type="Proteomes" id="UP000001593"/>
    </source>
</evidence>
<proteinExistence type="predicted"/>
<dbReference type="PANTHER" id="PTHR21563">
    <property type="entry name" value="ZINC FINGER C3H1 DOMAIN-CONTAINING PROTEIN"/>
    <property type="match status" value="1"/>
</dbReference>
<dbReference type="PANTHER" id="PTHR21563:SF3">
    <property type="entry name" value="ZINC FINGER C3H1 DOMAIN-CONTAINING PROTEIN"/>
    <property type="match status" value="1"/>
</dbReference>
<accession>A7TBT5</accession>
<dbReference type="STRING" id="45351.A7TBT5"/>
<dbReference type="HOGENOM" id="CLU_2783259_0_0_1"/>
<dbReference type="AlphaFoldDB" id="A7TBT5"/>
<feature type="non-terminal residue" evidence="2">
    <location>
        <position position="69"/>
    </location>
</feature>
<feature type="domain" description="Putative zinc-finger" evidence="1">
    <location>
        <begin position="33"/>
        <end position="52"/>
    </location>
</feature>
<evidence type="ECO:0000259" key="1">
    <source>
        <dbReference type="Pfam" id="PF10650"/>
    </source>
</evidence>
<sequence length="69" mass="8015">FVIHRLSPYFRTRSNLLLSSPSYSNKISPKVLFCKYDIQGVCNDVDCAYQHLTDYMLTETETLEDLASY</sequence>
<dbReference type="eggNOG" id="KOG4839">
    <property type="taxonomic scope" value="Eukaryota"/>
</dbReference>
<dbReference type="Pfam" id="PF10650">
    <property type="entry name" value="zf-C3H1"/>
    <property type="match status" value="1"/>
</dbReference>
<reference evidence="2 3" key="1">
    <citation type="journal article" date="2007" name="Science">
        <title>Sea anemone genome reveals ancestral eumetazoan gene repertoire and genomic organization.</title>
        <authorList>
            <person name="Putnam N.H."/>
            <person name="Srivastava M."/>
            <person name="Hellsten U."/>
            <person name="Dirks B."/>
            <person name="Chapman J."/>
            <person name="Salamov A."/>
            <person name="Terry A."/>
            <person name="Shapiro H."/>
            <person name="Lindquist E."/>
            <person name="Kapitonov V.V."/>
            <person name="Jurka J."/>
            <person name="Genikhovich G."/>
            <person name="Grigoriev I.V."/>
            <person name="Lucas S.M."/>
            <person name="Steele R.E."/>
            <person name="Finnerty J.R."/>
            <person name="Technau U."/>
            <person name="Martindale M.Q."/>
            <person name="Rokhsar D.S."/>
        </authorList>
    </citation>
    <scope>NUCLEOTIDE SEQUENCE [LARGE SCALE GENOMIC DNA]</scope>
    <source>
        <strain evidence="3">CH2 X CH6</strain>
    </source>
</reference>
<dbReference type="InParanoid" id="A7TBT5"/>
<protein>
    <recommendedName>
        <fullName evidence="1">Putative zinc-finger domain-containing protein</fullName>
    </recommendedName>
</protein>
<organism evidence="2 3">
    <name type="scientific">Nematostella vectensis</name>
    <name type="common">Starlet sea anemone</name>
    <dbReference type="NCBI Taxonomy" id="45351"/>
    <lineage>
        <taxon>Eukaryota</taxon>
        <taxon>Metazoa</taxon>
        <taxon>Cnidaria</taxon>
        <taxon>Anthozoa</taxon>
        <taxon>Hexacorallia</taxon>
        <taxon>Actiniaria</taxon>
        <taxon>Edwardsiidae</taxon>
        <taxon>Nematostella</taxon>
    </lineage>
</organism>
<dbReference type="PhylomeDB" id="A7TBT5"/>
<name>A7TBT5_NEMVE</name>
<gene>
    <name evidence="2" type="ORF">NEMVEDRAFT_v1g7539</name>
</gene>
<feature type="non-terminal residue" evidence="2">
    <location>
        <position position="1"/>
    </location>
</feature>
<dbReference type="InterPro" id="IPR039278">
    <property type="entry name" value="Red1"/>
</dbReference>
<dbReference type="Proteomes" id="UP000001593">
    <property type="component" value="Unassembled WGS sequence"/>
</dbReference>